<protein>
    <recommendedName>
        <fullName evidence="3">Head-tail adaptor protein</fullName>
    </recommendedName>
</protein>
<dbReference type="InterPro" id="IPR038666">
    <property type="entry name" value="SSP1_head-tail_sf"/>
</dbReference>
<dbReference type="NCBIfam" id="TIGR01563">
    <property type="entry name" value="gp16_SPP1"/>
    <property type="match status" value="1"/>
</dbReference>
<dbReference type="OrthoDB" id="8640229at2"/>
<name>A0A1Q9QY41_PSEPU</name>
<dbReference type="RefSeq" id="WP_075805966.1">
    <property type="nucleotide sequence ID" value="NZ_MKZO01000058.1"/>
</dbReference>
<dbReference type="AlphaFoldDB" id="A0A1Q9QY41"/>
<dbReference type="Gene3D" id="2.40.10.270">
    <property type="entry name" value="Bacteriophage SPP1 head-tail adaptor protein"/>
    <property type="match status" value="1"/>
</dbReference>
<proteinExistence type="predicted"/>
<sequence length="105" mass="12121">MLAGKLRYPVTIEKPIDTRTPSGGVIRTWEEVSREWVDIESISGSEFIAAQAVQAQTIYRIVLRYRPDLITSWRIREGTKVYEITAVLPDARRRRIELMCKTGKL</sequence>
<dbReference type="InterPro" id="IPR008767">
    <property type="entry name" value="Phage_SPP1_head-tail_adaptor"/>
</dbReference>
<dbReference type="EMBL" id="MKZO01000058">
    <property type="protein sequence ID" value="OLS60027.1"/>
    <property type="molecule type" value="Genomic_DNA"/>
</dbReference>
<dbReference type="Pfam" id="PF05521">
    <property type="entry name" value="Phage_HCP"/>
    <property type="match status" value="1"/>
</dbReference>
<comment type="caution">
    <text evidence="1">The sequence shown here is derived from an EMBL/GenBank/DDBJ whole genome shotgun (WGS) entry which is preliminary data.</text>
</comment>
<evidence type="ECO:0000313" key="2">
    <source>
        <dbReference type="Proteomes" id="UP000186736"/>
    </source>
</evidence>
<reference evidence="1 2" key="1">
    <citation type="submission" date="2016-10" db="EMBL/GenBank/DDBJ databases">
        <title>Genome Sequence of Pseudomonas putida GM4FR.</title>
        <authorList>
            <person name="Poehlein A."/>
            <person name="Wemheuer F."/>
            <person name="Hollensteiner J."/>
            <person name="Wemheuer B."/>
        </authorList>
    </citation>
    <scope>NUCLEOTIDE SEQUENCE [LARGE SCALE GENOMIC DNA]</scope>
    <source>
        <strain evidence="1 2">GM4FR</strain>
    </source>
</reference>
<accession>A0A1Q9QY41</accession>
<organism evidence="1 2">
    <name type="scientific">Pseudomonas putida</name>
    <name type="common">Arthrobacter siderocapsulatus</name>
    <dbReference type="NCBI Taxonomy" id="303"/>
    <lineage>
        <taxon>Bacteria</taxon>
        <taxon>Pseudomonadati</taxon>
        <taxon>Pseudomonadota</taxon>
        <taxon>Gammaproteobacteria</taxon>
        <taxon>Pseudomonadales</taxon>
        <taxon>Pseudomonadaceae</taxon>
        <taxon>Pseudomonas</taxon>
    </lineage>
</organism>
<gene>
    <name evidence="1" type="ORF">PSEMO_53350</name>
</gene>
<evidence type="ECO:0000313" key="1">
    <source>
        <dbReference type="EMBL" id="OLS60027.1"/>
    </source>
</evidence>
<dbReference type="Proteomes" id="UP000186736">
    <property type="component" value="Unassembled WGS sequence"/>
</dbReference>
<evidence type="ECO:0008006" key="3">
    <source>
        <dbReference type="Google" id="ProtNLM"/>
    </source>
</evidence>